<dbReference type="AlphaFoldDB" id="A0A7V8GJY1"/>
<organism evidence="2 3">
    <name type="scientific">Pseudoxanthomonas broegbernensis</name>
    <dbReference type="NCBI Taxonomy" id="83619"/>
    <lineage>
        <taxon>Bacteria</taxon>
        <taxon>Pseudomonadati</taxon>
        <taxon>Pseudomonadota</taxon>
        <taxon>Gammaproteobacteria</taxon>
        <taxon>Lysobacterales</taxon>
        <taxon>Lysobacteraceae</taxon>
        <taxon>Pseudoxanthomonas</taxon>
    </lineage>
</organism>
<dbReference type="Pfam" id="PF01381">
    <property type="entry name" value="HTH_3"/>
    <property type="match status" value="1"/>
</dbReference>
<dbReference type="InterPro" id="IPR049639">
    <property type="entry name" value="RstR"/>
</dbReference>
<proteinExistence type="predicted"/>
<dbReference type="PROSITE" id="PS50943">
    <property type="entry name" value="HTH_CROC1"/>
    <property type="match status" value="1"/>
</dbReference>
<dbReference type="EMBL" id="MWIP01000037">
    <property type="protein sequence ID" value="KAF1684476.1"/>
    <property type="molecule type" value="Genomic_DNA"/>
</dbReference>
<dbReference type="SUPFAM" id="SSF47413">
    <property type="entry name" value="lambda repressor-like DNA-binding domains"/>
    <property type="match status" value="1"/>
</dbReference>
<dbReference type="CDD" id="cd00093">
    <property type="entry name" value="HTH_XRE"/>
    <property type="match status" value="1"/>
</dbReference>
<dbReference type="Proteomes" id="UP000462066">
    <property type="component" value="Unassembled WGS sequence"/>
</dbReference>
<evidence type="ECO:0000313" key="3">
    <source>
        <dbReference type="Proteomes" id="UP000462066"/>
    </source>
</evidence>
<accession>A0A7V8GJY1</accession>
<keyword evidence="3" id="KW-1185">Reference proteome</keyword>
<dbReference type="RefSeq" id="WP_162312335.1">
    <property type="nucleotide sequence ID" value="NZ_JACHGU010000011.1"/>
</dbReference>
<comment type="caution">
    <text evidence="2">The sequence shown here is derived from an EMBL/GenBank/DDBJ whole genome shotgun (WGS) entry which is preliminary data.</text>
</comment>
<name>A0A7V8GJY1_9GAMM</name>
<sequence length="89" mass="10202">MQRYEKGEAQPTLEMIRKLSKALTVSADRLLFDDDERGPDDSLRLQFEALQQFDDDERATAQAVLEGLILKHQARQSQLRMQPKKKASG</sequence>
<dbReference type="InterPro" id="IPR010982">
    <property type="entry name" value="Lambda_DNA-bd_dom_sf"/>
</dbReference>
<protein>
    <recommendedName>
        <fullName evidence="1">HTH cro/C1-type domain-containing protein</fullName>
    </recommendedName>
</protein>
<dbReference type="Gene3D" id="1.10.260.40">
    <property type="entry name" value="lambda repressor-like DNA-binding domains"/>
    <property type="match status" value="1"/>
</dbReference>
<evidence type="ECO:0000313" key="2">
    <source>
        <dbReference type="EMBL" id="KAF1684476.1"/>
    </source>
</evidence>
<reference evidence="2 3" key="1">
    <citation type="submission" date="2017-10" db="EMBL/GenBank/DDBJ databases">
        <title>Whole genome sequencing of Pseudoxanthomonas broegbernensis DSM 12573(T).</title>
        <authorList>
            <person name="Kumar S."/>
            <person name="Bansal K."/>
            <person name="Kaur A."/>
            <person name="Patil P."/>
            <person name="Sharma S."/>
            <person name="Patil P.B."/>
        </authorList>
    </citation>
    <scope>NUCLEOTIDE SEQUENCE [LARGE SCALE GENOMIC DNA]</scope>
    <source>
        <strain evidence="2 3">DSM 12573</strain>
    </source>
</reference>
<dbReference type="InterPro" id="IPR001387">
    <property type="entry name" value="Cro/C1-type_HTH"/>
</dbReference>
<gene>
    <name evidence="2" type="ORF">B1992_15075</name>
</gene>
<feature type="domain" description="HTH cro/C1-type" evidence="1">
    <location>
        <begin position="2"/>
        <end position="30"/>
    </location>
</feature>
<dbReference type="GO" id="GO:0003677">
    <property type="term" value="F:DNA binding"/>
    <property type="evidence" value="ECO:0007669"/>
    <property type="project" value="InterPro"/>
</dbReference>
<evidence type="ECO:0000259" key="1">
    <source>
        <dbReference type="PROSITE" id="PS50943"/>
    </source>
</evidence>
<dbReference type="NCBIfam" id="NF041951">
    <property type="entry name" value="phage_RstR"/>
    <property type="match status" value="1"/>
</dbReference>